<gene>
    <name evidence="1" type="ORF">BEMITA_LOCUS9586</name>
</gene>
<accession>A0A9P0F5T4</accession>
<proteinExistence type="predicted"/>
<dbReference type="EMBL" id="OU963866">
    <property type="protein sequence ID" value="CAH0390904.1"/>
    <property type="molecule type" value="Genomic_DNA"/>
</dbReference>
<protein>
    <submittedName>
        <fullName evidence="1">Uncharacterized protein</fullName>
    </submittedName>
</protein>
<keyword evidence="2" id="KW-1185">Reference proteome</keyword>
<dbReference type="Proteomes" id="UP001152759">
    <property type="component" value="Chromosome 5"/>
</dbReference>
<evidence type="ECO:0000313" key="1">
    <source>
        <dbReference type="EMBL" id="CAH0390904.1"/>
    </source>
</evidence>
<evidence type="ECO:0000313" key="2">
    <source>
        <dbReference type="Proteomes" id="UP001152759"/>
    </source>
</evidence>
<organism evidence="1 2">
    <name type="scientific">Bemisia tabaci</name>
    <name type="common">Sweetpotato whitefly</name>
    <name type="synonym">Aleurodes tabaci</name>
    <dbReference type="NCBI Taxonomy" id="7038"/>
    <lineage>
        <taxon>Eukaryota</taxon>
        <taxon>Metazoa</taxon>
        <taxon>Ecdysozoa</taxon>
        <taxon>Arthropoda</taxon>
        <taxon>Hexapoda</taxon>
        <taxon>Insecta</taxon>
        <taxon>Pterygota</taxon>
        <taxon>Neoptera</taxon>
        <taxon>Paraneoptera</taxon>
        <taxon>Hemiptera</taxon>
        <taxon>Sternorrhyncha</taxon>
        <taxon>Aleyrodoidea</taxon>
        <taxon>Aleyrodidae</taxon>
        <taxon>Aleyrodinae</taxon>
        <taxon>Bemisia</taxon>
    </lineage>
</organism>
<name>A0A9P0F5T4_BEMTA</name>
<reference evidence="1" key="1">
    <citation type="submission" date="2021-12" db="EMBL/GenBank/DDBJ databases">
        <authorList>
            <person name="King R."/>
        </authorList>
    </citation>
    <scope>NUCLEOTIDE SEQUENCE</scope>
</reference>
<dbReference type="AlphaFoldDB" id="A0A9P0F5T4"/>
<sequence length="100" mass="11569">MRLKGEESIAETDAVLSVPFSSTLKKNLIINHSPKRWHEYHLMAECLMTYPLIFAFAENSFLFEKLNQTMARYSETGLARRILETALEEIMKVYISSLNP</sequence>